<gene>
    <name evidence="1" type="ORF">SLS63_004705</name>
</gene>
<keyword evidence="2" id="KW-1185">Reference proteome</keyword>
<evidence type="ECO:0000313" key="2">
    <source>
        <dbReference type="Proteomes" id="UP001430848"/>
    </source>
</evidence>
<evidence type="ECO:0000313" key="1">
    <source>
        <dbReference type="EMBL" id="KAK7733176.1"/>
    </source>
</evidence>
<name>A0ABR1PCS8_DIAER</name>
<dbReference type="Proteomes" id="UP001430848">
    <property type="component" value="Unassembled WGS sequence"/>
</dbReference>
<accession>A0ABR1PCS8</accession>
<comment type="caution">
    <text evidence="1">The sequence shown here is derived from an EMBL/GenBank/DDBJ whole genome shotgun (WGS) entry which is preliminary data.</text>
</comment>
<dbReference type="EMBL" id="JAKNSF020000018">
    <property type="protein sequence ID" value="KAK7733176.1"/>
    <property type="molecule type" value="Genomic_DNA"/>
</dbReference>
<sequence length="172" mass="19798">MAASRNARRNYKHIGVLLPLEREDEDDKESRVMQDARVPQNVNFMNDGFLFVRPIMMGTSTKFDINGDRLKSDKSIFVVQSASTGELFLNKLLERPWDPVRFLSSPPSELRASTYRHAVGDASIDLPGNDDDDIHRKVVLPNVPYFNKLRFWQELDPDDPDSDCTVYSLFFE</sequence>
<proteinExistence type="predicted"/>
<reference evidence="1 2" key="1">
    <citation type="submission" date="2024-02" db="EMBL/GenBank/DDBJ databases">
        <title>De novo assembly and annotation of 12 fungi associated with fruit tree decline syndrome in Ontario, Canada.</title>
        <authorList>
            <person name="Sulman M."/>
            <person name="Ellouze W."/>
            <person name="Ilyukhin E."/>
        </authorList>
    </citation>
    <scope>NUCLEOTIDE SEQUENCE [LARGE SCALE GENOMIC DNA]</scope>
    <source>
        <strain evidence="1 2">M169</strain>
    </source>
</reference>
<protein>
    <submittedName>
        <fullName evidence="1">Uncharacterized protein</fullName>
    </submittedName>
</protein>
<organism evidence="1 2">
    <name type="scientific">Diaporthe eres</name>
    <name type="common">Phomopsis oblonga</name>
    <dbReference type="NCBI Taxonomy" id="83184"/>
    <lineage>
        <taxon>Eukaryota</taxon>
        <taxon>Fungi</taxon>
        <taxon>Dikarya</taxon>
        <taxon>Ascomycota</taxon>
        <taxon>Pezizomycotina</taxon>
        <taxon>Sordariomycetes</taxon>
        <taxon>Sordariomycetidae</taxon>
        <taxon>Diaporthales</taxon>
        <taxon>Diaporthaceae</taxon>
        <taxon>Diaporthe</taxon>
        <taxon>Diaporthe eres species complex</taxon>
    </lineage>
</organism>